<dbReference type="PANTHER" id="PTHR40841:SF2">
    <property type="entry name" value="SIDEROPHORE-DEGRADING ESTERASE (EUROFUNG)"/>
    <property type="match status" value="1"/>
</dbReference>
<dbReference type="RefSeq" id="WP_354193847.1">
    <property type="nucleotide sequence ID" value="NZ_JBEPML010000004.1"/>
</dbReference>
<organism evidence="3 4">
    <name type="scientific">Aquamicrobium terrae</name>
    <dbReference type="NCBI Taxonomy" id="1324945"/>
    <lineage>
        <taxon>Bacteria</taxon>
        <taxon>Pseudomonadati</taxon>
        <taxon>Pseudomonadota</taxon>
        <taxon>Alphaproteobacteria</taxon>
        <taxon>Hyphomicrobiales</taxon>
        <taxon>Phyllobacteriaceae</taxon>
        <taxon>Aquamicrobium</taxon>
    </lineage>
</organism>
<dbReference type="EMBL" id="JBEPML010000004">
    <property type="protein sequence ID" value="MET3791529.1"/>
    <property type="molecule type" value="Genomic_DNA"/>
</dbReference>
<evidence type="ECO:0000313" key="3">
    <source>
        <dbReference type="EMBL" id="MET3791529.1"/>
    </source>
</evidence>
<dbReference type="Pfam" id="PF00756">
    <property type="entry name" value="Esterase"/>
    <property type="match status" value="1"/>
</dbReference>
<keyword evidence="4" id="KW-1185">Reference proteome</keyword>
<dbReference type="InterPro" id="IPR052558">
    <property type="entry name" value="Siderophore_Hydrolase_D"/>
</dbReference>
<protein>
    <submittedName>
        <fullName evidence="3">Alpha/beta superfamily hydrolase</fullName>
    </submittedName>
</protein>
<evidence type="ECO:0000256" key="1">
    <source>
        <dbReference type="ARBA" id="ARBA00005622"/>
    </source>
</evidence>
<dbReference type="GO" id="GO:0016787">
    <property type="term" value="F:hydrolase activity"/>
    <property type="evidence" value="ECO:0007669"/>
    <property type="project" value="UniProtKB-KW"/>
</dbReference>
<sequence length="292" mass="31378">MLEFPAHRRAFLAGLLSIMGSKAFAQPRISEAELAIFSTEPATHALARRLVHTGEGRTYQLFTAMPRHPSPAGGYPVLYMLDGNAAFNALTVALLASAPQLVLVGVGYDTPLRVDVNQRSLDYTPPVGEEPVKDPGRAGRMIGGADRFLTTLTGELRDEAERGVDVNPDRRAIWGHSYGGLFALYALFARPEAFARYCAISPSVGWHEGRLLAFEQAAGPLKSAKDVLIALGDSERRRGDNSPPAPSPRTMELVERLRSKSAIDLQSHVLKGLGHGATMAASLPLSLPFAAA</sequence>
<proteinExistence type="inferred from homology"/>
<gene>
    <name evidence="3" type="ORF">ABID37_001737</name>
</gene>
<comment type="similarity">
    <text evidence="1">Belongs to the esterase D family.</text>
</comment>
<evidence type="ECO:0000256" key="2">
    <source>
        <dbReference type="ARBA" id="ARBA00022801"/>
    </source>
</evidence>
<reference evidence="3 4" key="1">
    <citation type="submission" date="2024-06" db="EMBL/GenBank/DDBJ databases">
        <title>Genomic Encyclopedia of Type Strains, Phase IV (KMG-IV): sequencing the most valuable type-strain genomes for metagenomic binning, comparative biology and taxonomic classification.</title>
        <authorList>
            <person name="Goeker M."/>
        </authorList>
    </citation>
    <scope>NUCLEOTIDE SEQUENCE [LARGE SCALE GENOMIC DNA]</scope>
    <source>
        <strain evidence="3 4">DSM 27865</strain>
    </source>
</reference>
<keyword evidence="2 3" id="KW-0378">Hydrolase</keyword>
<dbReference type="Gene3D" id="3.40.50.1820">
    <property type="entry name" value="alpha/beta hydrolase"/>
    <property type="match status" value="1"/>
</dbReference>
<dbReference type="InterPro" id="IPR000801">
    <property type="entry name" value="Esterase-like"/>
</dbReference>
<dbReference type="PANTHER" id="PTHR40841">
    <property type="entry name" value="SIDEROPHORE TRIACETYLFUSARININE C ESTERASE"/>
    <property type="match status" value="1"/>
</dbReference>
<comment type="caution">
    <text evidence="3">The sequence shown here is derived from an EMBL/GenBank/DDBJ whole genome shotgun (WGS) entry which is preliminary data.</text>
</comment>
<accession>A0ABV2MXK5</accession>
<dbReference type="SUPFAM" id="SSF53474">
    <property type="entry name" value="alpha/beta-Hydrolases"/>
    <property type="match status" value="1"/>
</dbReference>
<evidence type="ECO:0000313" key="4">
    <source>
        <dbReference type="Proteomes" id="UP001549076"/>
    </source>
</evidence>
<dbReference type="Proteomes" id="UP001549076">
    <property type="component" value="Unassembled WGS sequence"/>
</dbReference>
<dbReference type="InterPro" id="IPR029058">
    <property type="entry name" value="AB_hydrolase_fold"/>
</dbReference>
<name>A0ABV2MXK5_9HYPH</name>